<evidence type="ECO:0000313" key="6">
    <source>
        <dbReference type="EMBL" id="CAD9244027.1"/>
    </source>
</evidence>
<name>A0A7S1XLC1_9STRA</name>
<reference evidence="6" key="1">
    <citation type="submission" date="2021-01" db="EMBL/GenBank/DDBJ databases">
        <authorList>
            <person name="Corre E."/>
            <person name="Pelletier E."/>
            <person name="Niang G."/>
            <person name="Scheremetjew M."/>
            <person name="Finn R."/>
            <person name="Kale V."/>
            <person name="Holt S."/>
            <person name="Cochrane G."/>
            <person name="Meng A."/>
            <person name="Brown T."/>
            <person name="Cohen L."/>
        </authorList>
    </citation>
    <scope>NUCLEOTIDE SEQUENCE</scope>
    <source>
        <strain evidence="6">CCMP2877</strain>
    </source>
</reference>
<dbReference type="PROSITE" id="PS50886">
    <property type="entry name" value="TRBD"/>
    <property type="match status" value="1"/>
</dbReference>
<evidence type="ECO:0000256" key="2">
    <source>
        <dbReference type="ARBA" id="ARBA00022884"/>
    </source>
</evidence>
<protein>
    <recommendedName>
        <fullName evidence="5">tRNA-binding domain-containing protein</fullName>
    </recommendedName>
</protein>
<gene>
    <name evidence="6" type="ORF">PPAR1163_LOCUS2374</name>
</gene>
<feature type="compositionally biased region" description="Pro residues" evidence="4">
    <location>
        <begin position="35"/>
        <end position="48"/>
    </location>
</feature>
<dbReference type="CDD" id="cd02799">
    <property type="entry name" value="tRNA_bind_EMAP-II_like"/>
    <property type="match status" value="1"/>
</dbReference>
<dbReference type="AlphaFoldDB" id="A0A7S1XLC1"/>
<evidence type="ECO:0000256" key="1">
    <source>
        <dbReference type="ARBA" id="ARBA00022555"/>
    </source>
</evidence>
<evidence type="ECO:0000256" key="3">
    <source>
        <dbReference type="PROSITE-ProRule" id="PRU00209"/>
    </source>
</evidence>
<dbReference type="Pfam" id="PF01588">
    <property type="entry name" value="tRNA_bind"/>
    <property type="match status" value="1"/>
</dbReference>
<keyword evidence="1 3" id="KW-0820">tRNA-binding</keyword>
<dbReference type="InterPro" id="IPR012340">
    <property type="entry name" value="NA-bd_OB-fold"/>
</dbReference>
<dbReference type="EMBL" id="HBGJ01003930">
    <property type="protein sequence ID" value="CAD9244027.1"/>
    <property type="molecule type" value="Transcribed_RNA"/>
</dbReference>
<feature type="domain" description="TRNA-binding" evidence="5">
    <location>
        <begin position="83"/>
        <end position="188"/>
    </location>
</feature>
<sequence length="248" mass="26392">MARVMLDDMIAELEGQLGVAPGADPTLETKAVPTAAPPAPTGAAPVPPAEGKKKKDKKKAKGDGGKNKGGGGGKGAVDENQPLITRLDIRVGQIVEVWEVEGSDKLFGEKIDVGEEEPRTICSGLRQFYTLEQMQGRRILVFCNLKPRKMGAVKSNGMVLCAEAEVNGARHVEFVDPPADAAVGERLTFEGLSGEPWVPNQIQKKKVLEGVFPGLRVNTGGEATWEGSRFMTTAGVCTAPTLTDCEMH</sequence>
<keyword evidence="2 3" id="KW-0694">RNA-binding</keyword>
<proteinExistence type="predicted"/>
<feature type="region of interest" description="Disordered" evidence="4">
    <location>
        <begin position="16"/>
        <end position="79"/>
    </location>
</feature>
<evidence type="ECO:0000259" key="5">
    <source>
        <dbReference type="PROSITE" id="PS50886"/>
    </source>
</evidence>
<evidence type="ECO:0000256" key="4">
    <source>
        <dbReference type="SAM" id="MobiDB-lite"/>
    </source>
</evidence>
<dbReference type="GO" id="GO:0000049">
    <property type="term" value="F:tRNA binding"/>
    <property type="evidence" value="ECO:0007669"/>
    <property type="project" value="UniProtKB-UniRule"/>
</dbReference>
<dbReference type="FunFam" id="2.40.50.140:FF:000225">
    <property type="entry name" value="tyrosine--tRNA ligase, cytoplasmic"/>
    <property type="match status" value="1"/>
</dbReference>
<dbReference type="InterPro" id="IPR051270">
    <property type="entry name" value="Tyrosine-tRNA_ligase_regulator"/>
</dbReference>
<dbReference type="PANTHER" id="PTHR11586">
    <property type="entry name" value="TRNA-AMINOACYLATION COFACTOR ARC1 FAMILY MEMBER"/>
    <property type="match status" value="1"/>
</dbReference>
<dbReference type="SUPFAM" id="SSF50249">
    <property type="entry name" value="Nucleic acid-binding proteins"/>
    <property type="match status" value="1"/>
</dbReference>
<dbReference type="Gene3D" id="2.40.50.140">
    <property type="entry name" value="Nucleic acid-binding proteins"/>
    <property type="match status" value="1"/>
</dbReference>
<dbReference type="PANTHER" id="PTHR11586:SF33">
    <property type="entry name" value="AMINOACYL TRNA SYNTHASE COMPLEX-INTERACTING MULTIFUNCTIONAL PROTEIN 1"/>
    <property type="match status" value="1"/>
</dbReference>
<accession>A0A7S1XLC1</accession>
<dbReference type="InterPro" id="IPR002547">
    <property type="entry name" value="tRNA-bd_dom"/>
</dbReference>
<organism evidence="6">
    <name type="scientific">Phaeomonas parva</name>
    <dbReference type="NCBI Taxonomy" id="124430"/>
    <lineage>
        <taxon>Eukaryota</taxon>
        <taxon>Sar</taxon>
        <taxon>Stramenopiles</taxon>
        <taxon>Ochrophyta</taxon>
        <taxon>Pinguiophyceae</taxon>
        <taxon>Pinguiochrysidales</taxon>
        <taxon>Pinguiochrysidaceae</taxon>
        <taxon>Phaeomonas</taxon>
    </lineage>
</organism>